<accession>A0A7S9S5K3</accession>
<name>A0A7S9S5K3_9BACT</name>
<dbReference type="AlphaFoldDB" id="A0A7S9S5K3"/>
<evidence type="ECO:0000256" key="5">
    <source>
        <dbReference type="SAM" id="Phobius"/>
    </source>
</evidence>
<dbReference type="EMBL" id="CP049263">
    <property type="protein sequence ID" value="QPH96772.1"/>
    <property type="molecule type" value="Genomic_DNA"/>
</dbReference>
<evidence type="ECO:0000256" key="3">
    <source>
        <dbReference type="ARBA" id="ARBA00022989"/>
    </source>
</evidence>
<dbReference type="Pfam" id="PF11023">
    <property type="entry name" value="DUF2614"/>
    <property type="match status" value="1"/>
</dbReference>
<dbReference type="InterPro" id="IPR020912">
    <property type="entry name" value="UPF0295"/>
</dbReference>
<gene>
    <name evidence="6" type="ORF">CVS89_00380</name>
</gene>
<dbReference type="RefSeq" id="WP_103581271.1">
    <property type="nucleotide sequence ID" value="NZ_CABPTT010000001.1"/>
</dbReference>
<evidence type="ECO:0000256" key="4">
    <source>
        <dbReference type="ARBA" id="ARBA00023136"/>
    </source>
</evidence>
<sequence>MSNFFISIGFLITAIQIFASKKIARAYDSADYSFMGYFYLLSGVAALVGAILFFWLGYRSIKFKDIKKEFEYKWCDNCGKAIKVGKDTSWCPDCGKPLTKFNDKHGKKASKV</sequence>
<evidence type="ECO:0000313" key="6">
    <source>
        <dbReference type="EMBL" id="QPH96772.1"/>
    </source>
</evidence>
<organism evidence="6 7">
    <name type="scientific">Campylobacter concisus</name>
    <dbReference type="NCBI Taxonomy" id="199"/>
    <lineage>
        <taxon>Bacteria</taxon>
        <taxon>Pseudomonadati</taxon>
        <taxon>Campylobacterota</taxon>
        <taxon>Epsilonproteobacteria</taxon>
        <taxon>Campylobacterales</taxon>
        <taxon>Campylobacteraceae</taxon>
        <taxon>Campylobacter</taxon>
    </lineage>
</organism>
<evidence type="ECO:0000256" key="1">
    <source>
        <dbReference type="ARBA" id="ARBA00022475"/>
    </source>
</evidence>
<keyword evidence="2 5" id="KW-0812">Transmembrane</keyword>
<dbReference type="Proteomes" id="UP000594571">
    <property type="component" value="Chromosome"/>
</dbReference>
<reference evidence="6 7" key="2">
    <citation type="journal article" date="2020" name="Microb. Genom.">
        <title>Analysis of complete Campylobacter concisus genomes identifies genomospecies features, secretion systems and novel plasmids and their association with severe ulcerative colitis.</title>
        <authorList>
            <person name="Liu F."/>
            <person name="Chen S."/>
            <person name="Luu L.D.W."/>
            <person name="Lee S.A."/>
            <person name="Tay A.C.Y."/>
            <person name="Wu R."/>
            <person name="Riordan S.M."/>
            <person name="Lan R."/>
            <person name="Liu L."/>
            <person name="Zhang L."/>
        </authorList>
    </citation>
    <scope>NUCLEOTIDE SEQUENCE [LARGE SCALE GENOMIC DNA]</scope>
    <source>
        <strain evidence="6 7">H16O-S1</strain>
    </source>
</reference>
<keyword evidence="3 5" id="KW-1133">Transmembrane helix</keyword>
<protein>
    <submittedName>
        <fullName evidence="6">Uncharacterized protein</fullName>
    </submittedName>
</protein>
<feature type="transmembrane region" description="Helical" evidence="5">
    <location>
        <begin position="35"/>
        <end position="58"/>
    </location>
</feature>
<proteinExistence type="predicted"/>
<evidence type="ECO:0000256" key="2">
    <source>
        <dbReference type="ARBA" id="ARBA00022692"/>
    </source>
</evidence>
<keyword evidence="4 5" id="KW-0472">Membrane</keyword>
<evidence type="ECO:0000313" key="7">
    <source>
        <dbReference type="Proteomes" id="UP000594571"/>
    </source>
</evidence>
<keyword evidence="1" id="KW-1003">Cell membrane</keyword>
<reference evidence="6 7" key="1">
    <citation type="journal article" date="2018" name="Emerg. Microbes Infect.">
        <title>Genomic analysis of oral Campylobacter concisus strains identified a potential bacterial molecular marker associated with active Crohn's disease.</title>
        <authorList>
            <person name="Liu F."/>
            <person name="Ma R."/>
            <person name="Tay C.Y.A."/>
            <person name="Octavia S."/>
            <person name="Lan R."/>
            <person name="Chung H.K.L."/>
            <person name="Riordan S.M."/>
            <person name="Grimm M.C."/>
            <person name="Leong R.W."/>
            <person name="Tanaka M.M."/>
            <person name="Connor S."/>
            <person name="Zhang L."/>
        </authorList>
    </citation>
    <scope>NUCLEOTIDE SEQUENCE [LARGE SCALE GENOMIC DNA]</scope>
    <source>
        <strain evidence="6 7">H16O-S1</strain>
    </source>
</reference>